<evidence type="ECO:0000313" key="2">
    <source>
        <dbReference type="Proteomes" id="UP000009149"/>
    </source>
</evidence>
<accession>B3E0G9</accession>
<dbReference type="HOGENOM" id="CLU_2936307_0_0_0"/>
<sequence>MPNSIFVQFGLTHNLGILDKFVHELVGVGRNETPHGGFLQTIDVVPLDLGILVPFFSCGL</sequence>
<dbReference type="RefSeq" id="WP_012464678.1">
    <property type="nucleotide sequence ID" value="NC_010794.1"/>
</dbReference>
<organism evidence="1 2">
    <name type="scientific">Methylacidiphilum infernorum (isolate V4)</name>
    <name type="common">Methylokorus infernorum (strain V4)</name>
    <dbReference type="NCBI Taxonomy" id="481448"/>
    <lineage>
        <taxon>Bacteria</taxon>
        <taxon>Pseudomonadati</taxon>
        <taxon>Verrucomicrobiota</taxon>
        <taxon>Methylacidiphilae</taxon>
        <taxon>Methylacidiphilales</taxon>
        <taxon>Methylacidiphilaceae</taxon>
        <taxon>Methylacidiphilum (ex Ratnadevi et al. 2023)</taxon>
    </lineage>
</organism>
<gene>
    <name evidence="1" type="ordered locus">Minf_2344</name>
</gene>
<dbReference type="EMBL" id="CP000975">
    <property type="protein sequence ID" value="ACD84398.1"/>
    <property type="molecule type" value="Genomic_DNA"/>
</dbReference>
<reference evidence="1 2" key="1">
    <citation type="journal article" date="2008" name="Biol. Direct">
        <title>Complete genome sequence of the extremely acidophilic methanotroph isolate V4, Methylacidiphilum infernorum, a representative of the bacterial phylum Verrucomicrobia.</title>
        <authorList>
            <person name="Hou S."/>
            <person name="Makarova K.S."/>
            <person name="Saw J.H."/>
            <person name="Senin P."/>
            <person name="Ly B.V."/>
            <person name="Zhou Z."/>
            <person name="Ren Y."/>
            <person name="Wang J."/>
            <person name="Galperin M.Y."/>
            <person name="Omelchenko M.V."/>
            <person name="Wolf Y.I."/>
            <person name="Yutin N."/>
            <person name="Koonin E.V."/>
            <person name="Stott M.B."/>
            <person name="Mountain B.W."/>
            <person name="Crowe M.A."/>
            <person name="Smirnova A.V."/>
            <person name="Dunfield P.F."/>
            <person name="Feng L."/>
            <person name="Wang L."/>
            <person name="Alam M."/>
        </authorList>
    </citation>
    <scope>NUCLEOTIDE SEQUENCE [LARGE SCALE GENOMIC DNA]</scope>
    <source>
        <strain evidence="2">Isolate V4</strain>
    </source>
</reference>
<name>B3E0G9_METI4</name>
<protein>
    <submittedName>
        <fullName evidence="1">Uncharacterized protein</fullName>
    </submittedName>
</protein>
<proteinExistence type="predicted"/>
<dbReference type="Proteomes" id="UP000009149">
    <property type="component" value="Chromosome"/>
</dbReference>
<evidence type="ECO:0000313" key="1">
    <source>
        <dbReference type="EMBL" id="ACD84398.1"/>
    </source>
</evidence>
<dbReference type="KEGG" id="min:Minf_2344"/>
<dbReference type="AlphaFoldDB" id="B3E0G9"/>